<evidence type="ECO:0000313" key="2">
    <source>
        <dbReference type="EMBL" id="GAA4245372.1"/>
    </source>
</evidence>
<dbReference type="Pfam" id="PF00107">
    <property type="entry name" value="ADH_zinc_N"/>
    <property type="match status" value="1"/>
</dbReference>
<dbReference type="InterPro" id="IPR020843">
    <property type="entry name" value="ER"/>
</dbReference>
<dbReference type="InterPro" id="IPR036291">
    <property type="entry name" value="NAD(P)-bd_dom_sf"/>
</dbReference>
<dbReference type="InterPro" id="IPR013149">
    <property type="entry name" value="ADH-like_C"/>
</dbReference>
<gene>
    <name evidence="2" type="ORF">GCM10022255_012460</name>
</gene>
<feature type="domain" description="Enoyl reductase (ER)" evidence="1">
    <location>
        <begin position="10"/>
        <end position="317"/>
    </location>
</feature>
<dbReference type="PANTHER" id="PTHR43677:SF11">
    <property type="entry name" value="ZINC-CONTAINING ALCOHOL DEHYDROGENASE"/>
    <property type="match status" value="1"/>
</dbReference>
<dbReference type="InterPro" id="IPR011032">
    <property type="entry name" value="GroES-like_sf"/>
</dbReference>
<organism evidence="2 3">
    <name type="scientific">Dactylosporangium darangshiense</name>
    <dbReference type="NCBI Taxonomy" id="579108"/>
    <lineage>
        <taxon>Bacteria</taxon>
        <taxon>Bacillati</taxon>
        <taxon>Actinomycetota</taxon>
        <taxon>Actinomycetes</taxon>
        <taxon>Micromonosporales</taxon>
        <taxon>Micromonosporaceae</taxon>
        <taxon>Dactylosporangium</taxon>
    </lineage>
</organism>
<dbReference type="Proteomes" id="UP001500620">
    <property type="component" value="Unassembled WGS sequence"/>
</dbReference>
<dbReference type="Gene3D" id="3.90.180.10">
    <property type="entry name" value="Medium-chain alcohol dehydrogenases, catalytic domain"/>
    <property type="match status" value="1"/>
</dbReference>
<dbReference type="EMBL" id="BAABAT010000002">
    <property type="protein sequence ID" value="GAA4245372.1"/>
    <property type="molecule type" value="Genomic_DNA"/>
</dbReference>
<accession>A0ABP8D052</accession>
<dbReference type="RefSeq" id="WP_345122164.1">
    <property type="nucleotide sequence ID" value="NZ_BAABAT010000002.1"/>
</dbReference>
<dbReference type="SUPFAM" id="SSF50129">
    <property type="entry name" value="GroES-like"/>
    <property type="match status" value="1"/>
</dbReference>
<dbReference type="Gene3D" id="3.40.50.720">
    <property type="entry name" value="NAD(P)-binding Rossmann-like Domain"/>
    <property type="match status" value="1"/>
</dbReference>
<protein>
    <submittedName>
        <fullName evidence="2">Zinc-binding dehydrogenase</fullName>
    </submittedName>
</protein>
<comment type="caution">
    <text evidence="2">The sequence shown here is derived from an EMBL/GenBank/DDBJ whole genome shotgun (WGS) entry which is preliminary data.</text>
</comment>
<name>A0ABP8D052_9ACTN</name>
<evidence type="ECO:0000259" key="1">
    <source>
        <dbReference type="SMART" id="SM00829"/>
    </source>
</evidence>
<keyword evidence="3" id="KW-1185">Reference proteome</keyword>
<dbReference type="PANTHER" id="PTHR43677">
    <property type="entry name" value="SHORT-CHAIN DEHYDROGENASE/REDUCTASE"/>
    <property type="match status" value="1"/>
</dbReference>
<reference evidence="3" key="1">
    <citation type="journal article" date="2019" name="Int. J. Syst. Evol. Microbiol.">
        <title>The Global Catalogue of Microorganisms (GCM) 10K type strain sequencing project: providing services to taxonomists for standard genome sequencing and annotation.</title>
        <authorList>
            <consortium name="The Broad Institute Genomics Platform"/>
            <consortium name="The Broad Institute Genome Sequencing Center for Infectious Disease"/>
            <person name="Wu L."/>
            <person name="Ma J."/>
        </authorList>
    </citation>
    <scope>NUCLEOTIDE SEQUENCE [LARGE SCALE GENOMIC DNA]</scope>
    <source>
        <strain evidence="3">JCM 17441</strain>
    </source>
</reference>
<evidence type="ECO:0000313" key="3">
    <source>
        <dbReference type="Proteomes" id="UP001500620"/>
    </source>
</evidence>
<sequence length="321" mass="32088">MRAALIVQCGRPPVVAEYEAPQDGPDTRAVTVTAAPITPLDVLCASGTSYFGAPAVPYVPGVQGVGTLDDGTPVWFATDAGMRPGDGSLAQRASVPAEDVVELPAGADHRLVAALGLSAVAAWQSLTACGGLRPGEQVLVLGGGGIVGQAAIQIAKLLGAGRVVAACRSPLAQERAARLGADAVDLRGDAADVVAAAARLRPALDGPLDLVLDPLFGVPAAAALRTLRPGGRLVNLGGSAAPTAPIDSATLRSGSLRLLGYTNNALTKPERAETLRAVAAHAAAGRLTVAYDAVPLDDVPAAWAAQVGGAATARTVVLPGR</sequence>
<dbReference type="InterPro" id="IPR051397">
    <property type="entry name" value="Zn-ADH-like_protein"/>
</dbReference>
<dbReference type="SUPFAM" id="SSF51735">
    <property type="entry name" value="NAD(P)-binding Rossmann-fold domains"/>
    <property type="match status" value="1"/>
</dbReference>
<proteinExistence type="predicted"/>
<dbReference type="SMART" id="SM00829">
    <property type="entry name" value="PKS_ER"/>
    <property type="match status" value="1"/>
</dbReference>